<protein>
    <submittedName>
        <fullName evidence="1">YdeI/OmpD-associated family protein</fullName>
    </submittedName>
</protein>
<proteinExistence type="predicted"/>
<dbReference type="Gene3D" id="2.40.30.100">
    <property type="entry name" value="AF2212/PG0164-like"/>
    <property type="match status" value="1"/>
</dbReference>
<reference evidence="1 2" key="1">
    <citation type="submission" date="2021-07" db="EMBL/GenBank/DDBJ databases">
        <title>Paenibacillus radiodurans sp. nov., isolated from the southeastern edge of Tengger Desert.</title>
        <authorList>
            <person name="Zhang G."/>
        </authorList>
    </citation>
    <scope>NUCLEOTIDE SEQUENCE [LARGE SCALE GENOMIC DNA]</scope>
    <source>
        <strain evidence="1 2">CCM 7311</strain>
    </source>
</reference>
<organism evidence="1 2">
    <name type="scientific">Paenibacillus sepulcri</name>
    <dbReference type="NCBI Taxonomy" id="359917"/>
    <lineage>
        <taxon>Bacteria</taxon>
        <taxon>Bacillati</taxon>
        <taxon>Bacillota</taxon>
        <taxon>Bacilli</taxon>
        <taxon>Bacillales</taxon>
        <taxon>Paenibacillaceae</taxon>
        <taxon>Paenibacillus</taxon>
    </lineage>
</organism>
<name>A0ABS7CBQ3_9BACL</name>
<gene>
    <name evidence="1" type="ORF">K0U00_30430</name>
</gene>
<sequence>MAVTFNTIIMKAEGKNATGIQVPAEAVAALGKKMKPSVTVSLNGYTYRSTVAVYGSEFFLPLNVVHREAAGVAAGDRVEVTLELDLEPRTVEVPHDLTAALSAQTGAVEVFNALSYSKRKEFVRQVEDAKTQETRERRIAGIVEKIIVS</sequence>
<accession>A0ABS7CBQ3</accession>
<evidence type="ECO:0000313" key="1">
    <source>
        <dbReference type="EMBL" id="MBW7458366.1"/>
    </source>
</evidence>
<dbReference type="RefSeq" id="WP_210043906.1">
    <property type="nucleotide sequence ID" value="NZ_JBHLVU010000001.1"/>
</dbReference>
<dbReference type="SUPFAM" id="SSF141694">
    <property type="entry name" value="AF2212/PG0164-like"/>
    <property type="match status" value="1"/>
</dbReference>
<dbReference type="Proteomes" id="UP001519887">
    <property type="component" value="Unassembled WGS sequence"/>
</dbReference>
<dbReference type="InterPro" id="IPR015018">
    <property type="entry name" value="DUF1905"/>
</dbReference>
<keyword evidence="2" id="KW-1185">Reference proteome</keyword>
<comment type="caution">
    <text evidence="1">The sequence shown here is derived from an EMBL/GenBank/DDBJ whole genome shotgun (WGS) entry which is preliminary data.</text>
</comment>
<dbReference type="Pfam" id="PF13376">
    <property type="entry name" value="OmdA"/>
    <property type="match status" value="1"/>
</dbReference>
<evidence type="ECO:0000313" key="2">
    <source>
        <dbReference type="Proteomes" id="UP001519887"/>
    </source>
</evidence>
<dbReference type="InterPro" id="IPR037079">
    <property type="entry name" value="AF2212/PG0164-like_sf"/>
</dbReference>
<dbReference type="EMBL" id="JAHZIK010001170">
    <property type="protein sequence ID" value="MBW7458366.1"/>
    <property type="molecule type" value="Genomic_DNA"/>
</dbReference>
<dbReference type="Pfam" id="PF08922">
    <property type="entry name" value="DUF1905"/>
    <property type="match status" value="1"/>
</dbReference>